<name>A0A164T441_DAUCS</name>
<reference evidence="2" key="1">
    <citation type="journal article" date="2016" name="Nat. Genet.">
        <title>A high-quality carrot genome assembly provides new insights into carotenoid accumulation and asterid genome evolution.</title>
        <authorList>
            <person name="Iorizzo M."/>
            <person name="Ellison S."/>
            <person name="Senalik D."/>
            <person name="Zeng P."/>
            <person name="Satapoomin P."/>
            <person name="Huang J."/>
            <person name="Bowman M."/>
            <person name="Iovene M."/>
            <person name="Sanseverino W."/>
            <person name="Cavagnaro P."/>
            <person name="Yildiz M."/>
            <person name="Macko-Podgorni A."/>
            <person name="Moranska E."/>
            <person name="Grzebelus E."/>
            <person name="Grzebelus D."/>
            <person name="Ashrafi H."/>
            <person name="Zheng Z."/>
            <person name="Cheng S."/>
            <person name="Spooner D."/>
            <person name="Van Deynze A."/>
            <person name="Simon P."/>
        </authorList>
    </citation>
    <scope>NUCLEOTIDE SEQUENCE [LARGE SCALE GENOMIC DNA]</scope>
    <source>
        <tissue evidence="2">Leaf</tissue>
    </source>
</reference>
<dbReference type="Gramene" id="KZM87034">
    <property type="protein sequence ID" value="KZM87034"/>
    <property type="gene ID" value="DCAR_024168"/>
</dbReference>
<keyword evidence="1" id="KW-0812">Transmembrane</keyword>
<organism evidence="2">
    <name type="scientific">Daucus carota subsp. sativus</name>
    <name type="common">Carrot</name>
    <dbReference type="NCBI Taxonomy" id="79200"/>
    <lineage>
        <taxon>Eukaryota</taxon>
        <taxon>Viridiplantae</taxon>
        <taxon>Streptophyta</taxon>
        <taxon>Embryophyta</taxon>
        <taxon>Tracheophyta</taxon>
        <taxon>Spermatophyta</taxon>
        <taxon>Magnoliopsida</taxon>
        <taxon>eudicotyledons</taxon>
        <taxon>Gunneridae</taxon>
        <taxon>Pentapetalae</taxon>
        <taxon>asterids</taxon>
        <taxon>campanulids</taxon>
        <taxon>Apiales</taxon>
        <taxon>Apiaceae</taxon>
        <taxon>Apioideae</taxon>
        <taxon>Scandiceae</taxon>
        <taxon>Daucinae</taxon>
        <taxon>Daucus</taxon>
        <taxon>Daucus sect. Daucus</taxon>
    </lineage>
</organism>
<gene>
    <name evidence="2" type="ORF">DCAR_024168</name>
</gene>
<keyword evidence="1" id="KW-1133">Transmembrane helix</keyword>
<sequence length="56" mass="6006">MKKMLHERCASSLLHYIPAFALFFGIGGAKFALVIGGPCNSYSGNNRTTRDGSKGN</sequence>
<protein>
    <submittedName>
        <fullName evidence="2">Uncharacterized protein</fullName>
    </submittedName>
</protein>
<accession>A0A164T441</accession>
<dbReference type="AlphaFoldDB" id="A0A164T441"/>
<evidence type="ECO:0000256" key="1">
    <source>
        <dbReference type="SAM" id="Phobius"/>
    </source>
</evidence>
<evidence type="ECO:0000313" key="2">
    <source>
        <dbReference type="EMBL" id="KZM87034.1"/>
    </source>
</evidence>
<dbReference type="EMBL" id="LNRQ01000007">
    <property type="protein sequence ID" value="KZM87034.1"/>
    <property type="molecule type" value="Genomic_DNA"/>
</dbReference>
<feature type="transmembrane region" description="Helical" evidence="1">
    <location>
        <begin position="12"/>
        <end position="35"/>
    </location>
</feature>
<keyword evidence="1" id="KW-0472">Membrane</keyword>
<comment type="caution">
    <text evidence="2">The sequence shown here is derived from an EMBL/GenBank/DDBJ whole genome shotgun (WGS) entry which is preliminary data.</text>
</comment>
<proteinExistence type="predicted"/>